<feature type="transmembrane region" description="Helical" evidence="7">
    <location>
        <begin position="260"/>
        <end position="286"/>
    </location>
</feature>
<dbReference type="PANTHER" id="PTHR33048:SF129">
    <property type="entry name" value="INTEGRAL MEMBRANE PROTEIN-RELATED"/>
    <property type="match status" value="1"/>
</dbReference>
<dbReference type="Proteomes" id="UP001309876">
    <property type="component" value="Unassembled WGS sequence"/>
</dbReference>
<feature type="transmembrane region" description="Helical" evidence="7">
    <location>
        <begin position="18"/>
        <end position="36"/>
    </location>
</feature>
<gene>
    <name evidence="9" type="ORF">LTR05_005850</name>
</gene>
<dbReference type="InterPro" id="IPR052337">
    <property type="entry name" value="SAT4-like"/>
</dbReference>
<evidence type="ECO:0000313" key="9">
    <source>
        <dbReference type="EMBL" id="KAK5084772.1"/>
    </source>
</evidence>
<dbReference type="PANTHER" id="PTHR33048">
    <property type="entry name" value="PTH11-LIKE INTEGRAL MEMBRANE PROTEIN (AFU_ORTHOLOGUE AFUA_5G11245)"/>
    <property type="match status" value="1"/>
</dbReference>
<feature type="transmembrane region" description="Helical" evidence="7">
    <location>
        <begin position="56"/>
        <end position="76"/>
    </location>
</feature>
<feature type="transmembrane region" description="Helical" evidence="7">
    <location>
        <begin position="218"/>
        <end position="240"/>
    </location>
</feature>
<evidence type="ECO:0000256" key="3">
    <source>
        <dbReference type="ARBA" id="ARBA00022989"/>
    </source>
</evidence>
<evidence type="ECO:0000256" key="6">
    <source>
        <dbReference type="SAM" id="MobiDB-lite"/>
    </source>
</evidence>
<feature type="region of interest" description="Disordered" evidence="6">
    <location>
        <begin position="306"/>
        <end position="392"/>
    </location>
</feature>
<proteinExistence type="inferred from homology"/>
<keyword evidence="10" id="KW-1185">Reference proteome</keyword>
<keyword evidence="3 7" id="KW-1133">Transmembrane helix</keyword>
<protein>
    <recommendedName>
        <fullName evidence="8">Rhodopsin domain-containing protein</fullName>
    </recommendedName>
</protein>
<feature type="transmembrane region" description="Helical" evidence="7">
    <location>
        <begin position="183"/>
        <end position="206"/>
    </location>
</feature>
<dbReference type="EMBL" id="JAVRRJ010000005">
    <property type="protein sequence ID" value="KAK5084772.1"/>
    <property type="molecule type" value="Genomic_DNA"/>
</dbReference>
<feature type="compositionally biased region" description="Polar residues" evidence="6">
    <location>
        <begin position="313"/>
        <end position="322"/>
    </location>
</feature>
<evidence type="ECO:0000256" key="4">
    <source>
        <dbReference type="ARBA" id="ARBA00023136"/>
    </source>
</evidence>
<evidence type="ECO:0000256" key="2">
    <source>
        <dbReference type="ARBA" id="ARBA00022692"/>
    </source>
</evidence>
<sequence length="392" mass="43953">MATWPQPNYIDPETRGPALFVVSILLTILGAIIISIRTYTRLRITRAFGLDDGLAILAYLLTVALTILVVIGNKVYYSGRHVWDVPPNTWIPHRRSVWWCELVYIFASSSIRISVLLFYRRLSIGFANNFLRATYIGLAMNVLYMIGFTVFLFVVCIPLNAYWNALNPAWASTHNFQCLSENISLPLSSAVSTGIDLYATLVPICLIATIQRCKKDKIALYFIFSAGFLVVVFGILRTIYGYRVLNTTYDYTWVVWDNWLYTLLELYTAILAASAPSLRPLISYCVETSRNQSKRISRAITGSKLHTSDIGKNHSTGTSNATAGPVDSKNPLKDAKELENRSDHTVTDSKSSMVRESKHWTDDAYSSTGSPTLAHFPVTEPEDAWTTADRST</sequence>
<dbReference type="InterPro" id="IPR049326">
    <property type="entry name" value="Rhodopsin_dom_fungi"/>
</dbReference>
<evidence type="ECO:0000259" key="8">
    <source>
        <dbReference type="Pfam" id="PF20684"/>
    </source>
</evidence>
<name>A0AAN7SZU9_9EURO</name>
<dbReference type="GO" id="GO:0016020">
    <property type="term" value="C:membrane"/>
    <property type="evidence" value="ECO:0007669"/>
    <property type="project" value="UniProtKB-SubCell"/>
</dbReference>
<feature type="domain" description="Rhodopsin" evidence="8">
    <location>
        <begin position="36"/>
        <end position="283"/>
    </location>
</feature>
<feature type="transmembrane region" description="Helical" evidence="7">
    <location>
        <begin position="140"/>
        <end position="163"/>
    </location>
</feature>
<evidence type="ECO:0000256" key="1">
    <source>
        <dbReference type="ARBA" id="ARBA00004141"/>
    </source>
</evidence>
<dbReference type="Pfam" id="PF20684">
    <property type="entry name" value="Fung_rhodopsin"/>
    <property type="match status" value="1"/>
</dbReference>
<evidence type="ECO:0000256" key="7">
    <source>
        <dbReference type="SAM" id="Phobius"/>
    </source>
</evidence>
<dbReference type="AlphaFoldDB" id="A0AAN7SZU9"/>
<comment type="subcellular location">
    <subcellularLocation>
        <location evidence="1">Membrane</location>
        <topology evidence="1">Multi-pass membrane protein</topology>
    </subcellularLocation>
</comment>
<reference evidence="9 10" key="1">
    <citation type="submission" date="2023-08" db="EMBL/GenBank/DDBJ databases">
        <title>Black Yeasts Isolated from many extreme environments.</title>
        <authorList>
            <person name="Coleine C."/>
            <person name="Stajich J.E."/>
            <person name="Selbmann L."/>
        </authorList>
    </citation>
    <scope>NUCLEOTIDE SEQUENCE [LARGE SCALE GENOMIC DNA]</scope>
    <source>
        <strain evidence="9 10">CCFEE 5910</strain>
    </source>
</reference>
<keyword evidence="4 7" id="KW-0472">Membrane</keyword>
<feature type="compositionally biased region" description="Basic and acidic residues" evidence="6">
    <location>
        <begin position="330"/>
        <end position="362"/>
    </location>
</feature>
<evidence type="ECO:0000256" key="5">
    <source>
        <dbReference type="ARBA" id="ARBA00038359"/>
    </source>
</evidence>
<evidence type="ECO:0000313" key="10">
    <source>
        <dbReference type="Proteomes" id="UP001309876"/>
    </source>
</evidence>
<accession>A0AAN7SZU9</accession>
<comment type="caution">
    <text evidence="9">The sequence shown here is derived from an EMBL/GenBank/DDBJ whole genome shotgun (WGS) entry which is preliminary data.</text>
</comment>
<keyword evidence="2 7" id="KW-0812">Transmembrane</keyword>
<comment type="similarity">
    <text evidence="5">Belongs to the SAT4 family.</text>
</comment>
<organism evidence="9 10">
    <name type="scientific">Lithohypha guttulata</name>
    <dbReference type="NCBI Taxonomy" id="1690604"/>
    <lineage>
        <taxon>Eukaryota</taxon>
        <taxon>Fungi</taxon>
        <taxon>Dikarya</taxon>
        <taxon>Ascomycota</taxon>
        <taxon>Pezizomycotina</taxon>
        <taxon>Eurotiomycetes</taxon>
        <taxon>Chaetothyriomycetidae</taxon>
        <taxon>Chaetothyriales</taxon>
        <taxon>Trichomeriaceae</taxon>
        <taxon>Lithohypha</taxon>
    </lineage>
</organism>
<feature type="transmembrane region" description="Helical" evidence="7">
    <location>
        <begin position="96"/>
        <end position="119"/>
    </location>
</feature>